<proteinExistence type="inferred from homology"/>
<protein>
    <submittedName>
        <fullName evidence="3">Fimbrial chaperone protein</fullName>
    </submittedName>
</protein>
<dbReference type="InterPro" id="IPR008962">
    <property type="entry name" value="PapD-like_sf"/>
</dbReference>
<evidence type="ECO:0000313" key="3">
    <source>
        <dbReference type="EMBL" id="SPY95460.1"/>
    </source>
</evidence>
<dbReference type="SUPFAM" id="SSF49354">
    <property type="entry name" value="PapD-like"/>
    <property type="match status" value="1"/>
</dbReference>
<gene>
    <name evidence="3" type="primary">papD_1</name>
    <name evidence="3" type="ORF">NCTC10975_01456</name>
</gene>
<dbReference type="PANTHER" id="PTHR30251:SF7">
    <property type="entry name" value="FIMBRIAE CHAPARONE"/>
    <property type="match status" value="1"/>
</dbReference>
<comment type="subcellular location">
    <subcellularLocation>
        <location evidence="1">Periplasm</location>
    </subcellularLocation>
</comment>
<dbReference type="InterPro" id="IPR016147">
    <property type="entry name" value="Pili_assmbl_chaperone_N"/>
</dbReference>
<dbReference type="InterPro" id="IPR018046">
    <property type="entry name" value="Pili_assmbl_chaperone_CS"/>
</dbReference>
<name>A0A2X2DLP6_PROMI</name>
<reference evidence="3 4" key="1">
    <citation type="submission" date="2018-06" db="EMBL/GenBank/DDBJ databases">
        <authorList>
            <consortium name="Pathogen Informatics"/>
            <person name="Doyle S."/>
        </authorList>
    </citation>
    <scope>NUCLEOTIDE SEQUENCE [LARGE SCALE GENOMIC DNA]</scope>
    <source>
        <strain evidence="3 4">NCTC10975</strain>
    </source>
</reference>
<dbReference type="InterPro" id="IPR050643">
    <property type="entry name" value="Periplasmic_pilus_chap"/>
</dbReference>
<accession>A0A2X2DLP6</accession>
<comment type="similarity">
    <text evidence="1">Belongs to the periplasmic pilus chaperone family.</text>
</comment>
<dbReference type="Gene3D" id="2.60.40.10">
    <property type="entry name" value="Immunoglobulins"/>
    <property type="match status" value="1"/>
</dbReference>
<dbReference type="Pfam" id="PF00345">
    <property type="entry name" value="PapD_N"/>
    <property type="match status" value="1"/>
</dbReference>
<dbReference type="AlphaFoldDB" id="A0A2X2DLP6"/>
<feature type="domain" description="Pili assembly chaperone N-terminal" evidence="2">
    <location>
        <begin position="31"/>
        <end position="154"/>
    </location>
</feature>
<keyword evidence="1" id="KW-0143">Chaperone</keyword>
<dbReference type="InterPro" id="IPR001829">
    <property type="entry name" value="Pili_assmbl_chaperone_bac"/>
</dbReference>
<organism evidence="3 4">
    <name type="scientific">Proteus mirabilis</name>
    <dbReference type="NCBI Taxonomy" id="584"/>
    <lineage>
        <taxon>Bacteria</taxon>
        <taxon>Pseudomonadati</taxon>
        <taxon>Pseudomonadota</taxon>
        <taxon>Gammaproteobacteria</taxon>
        <taxon>Enterobacterales</taxon>
        <taxon>Morganellaceae</taxon>
        <taxon>Proteus</taxon>
    </lineage>
</organism>
<dbReference type="PRINTS" id="PR00969">
    <property type="entry name" value="CHAPERONPILI"/>
</dbReference>
<dbReference type="Proteomes" id="UP000251485">
    <property type="component" value="Unassembled WGS sequence"/>
</dbReference>
<evidence type="ECO:0000259" key="2">
    <source>
        <dbReference type="Pfam" id="PF00345"/>
    </source>
</evidence>
<dbReference type="InterPro" id="IPR013783">
    <property type="entry name" value="Ig-like_fold"/>
</dbReference>
<dbReference type="PANTHER" id="PTHR30251">
    <property type="entry name" value="PILUS ASSEMBLY CHAPERONE"/>
    <property type="match status" value="1"/>
</dbReference>
<dbReference type="GO" id="GO:0071555">
    <property type="term" value="P:cell wall organization"/>
    <property type="evidence" value="ECO:0007669"/>
    <property type="project" value="InterPro"/>
</dbReference>
<dbReference type="GO" id="GO:0030288">
    <property type="term" value="C:outer membrane-bounded periplasmic space"/>
    <property type="evidence" value="ECO:0007669"/>
    <property type="project" value="InterPro"/>
</dbReference>
<dbReference type="EMBL" id="UAUE01000009">
    <property type="protein sequence ID" value="SPY95460.1"/>
    <property type="molecule type" value="Genomic_DNA"/>
</dbReference>
<sequence length="161" mass="18300">MHNYKPWLVFNKLVILLFLSIGIVISSFAAINVDRTRIVFAANDINQSLTLANDSAIPMLVQVWSDIGDIHSSPDTNRTPLIILPPIFKMAPGELRSLRLVLSSRDNLPTDRESVFWLNLYQIPPENLATQDVSRKLILPLRFAIKSFYSPRRIKSTDRKG</sequence>
<dbReference type="PROSITE" id="PS00635">
    <property type="entry name" value="PILI_CHAPERONE"/>
    <property type="match status" value="1"/>
</dbReference>
<evidence type="ECO:0000313" key="4">
    <source>
        <dbReference type="Proteomes" id="UP000251485"/>
    </source>
</evidence>
<evidence type="ECO:0000256" key="1">
    <source>
        <dbReference type="RuleBase" id="RU003918"/>
    </source>
</evidence>